<protein>
    <recommendedName>
        <fullName evidence="1">DUF6292 domain-containing protein</fullName>
    </recommendedName>
</protein>
<keyword evidence="3" id="KW-1185">Reference proteome</keyword>
<comment type="caution">
    <text evidence="2">The sequence shown here is derived from an EMBL/GenBank/DDBJ whole genome shotgun (WGS) entry which is preliminary data.</text>
</comment>
<accession>A0ABS4PY20</accession>
<evidence type="ECO:0000313" key="2">
    <source>
        <dbReference type="EMBL" id="MBP2184326.1"/>
    </source>
</evidence>
<dbReference type="EMBL" id="JAGGMS010000001">
    <property type="protein sequence ID" value="MBP2184326.1"/>
    <property type="molecule type" value="Genomic_DNA"/>
</dbReference>
<organism evidence="2 3">
    <name type="scientific">Amycolatopsis magusensis</name>
    <dbReference type="NCBI Taxonomy" id="882444"/>
    <lineage>
        <taxon>Bacteria</taxon>
        <taxon>Bacillati</taxon>
        <taxon>Actinomycetota</taxon>
        <taxon>Actinomycetes</taxon>
        <taxon>Pseudonocardiales</taxon>
        <taxon>Pseudonocardiaceae</taxon>
        <taxon>Amycolatopsis</taxon>
    </lineage>
</organism>
<reference evidence="2 3" key="1">
    <citation type="submission" date="2021-03" db="EMBL/GenBank/DDBJ databases">
        <title>Sequencing the genomes of 1000 actinobacteria strains.</title>
        <authorList>
            <person name="Klenk H.-P."/>
        </authorList>
    </citation>
    <scope>NUCLEOTIDE SEQUENCE [LARGE SCALE GENOMIC DNA]</scope>
    <source>
        <strain evidence="2 3">DSM 45510</strain>
    </source>
</reference>
<dbReference type="InterPro" id="IPR046259">
    <property type="entry name" value="DUF6292"/>
</dbReference>
<proteinExistence type="predicted"/>
<dbReference type="Pfam" id="PF19809">
    <property type="entry name" value="DUF6292"/>
    <property type="match status" value="1"/>
</dbReference>
<sequence length="165" mass="17400">MASSPFDAAAARGLRRYVRLVTAAVGPAVDTAAVHWDHPATACLVLTGRLRWFPGRDVALAWDGKHGWAMVLVTPATGALVALRYQGTDVLPVPQDVAAFSAGLFRDEFPGLPDPPPGRGAAHAREVARRLAAYAVPGRGRHLTGRGAAAPVHLYGVITSRRDPA</sequence>
<feature type="domain" description="DUF6292" evidence="1">
    <location>
        <begin position="17"/>
        <end position="101"/>
    </location>
</feature>
<evidence type="ECO:0000313" key="3">
    <source>
        <dbReference type="Proteomes" id="UP000741013"/>
    </source>
</evidence>
<dbReference type="RefSeq" id="WP_209667354.1">
    <property type="nucleotide sequence ID" value="NZ_JAGGMS010000001.1"/>
</dbReference>
<name>A0ABS4PY20_9PSEU</name>
<dbReference type="Proteomes" id="UP000741013">
    <property type="component" value="Unassembled WGS sequence"/>
</dbReference>
<evidence type="ECO:0000259" key="1">
    <source>
        <dbReference type="Pfam" id="PF19809"/>
    </source>
</evidence>
<gene>
    <name evidence="2" type="ORF">JOM49_005852</name>
</gene>